<dbReference type="SUPFAM" id="SSF56276">
    <property type="entry name" value="S-adenosylmethionine decarboxylase"/>
    <property type="match status" value="1"/>
</dbReference>
<dbReference type="Pfam" id="PF10436">
    <property type="entry name" value="BCDHK_Adom3"/>
    <property type="match status" value="1"/>
</dbReference>
<organism evidence="7">
    <name type="scientific">Zea mays</name>
    <name type="common">Maize</name>
    <dbReference type="NCBI Taxonomy" id="4577"/>
    <lineage>
        <taxon>Eukaryota</taxon>
        <taxon>Viridiplantae</taxon>
        <taxon>Streptophyta</taxon>
        <taxon>Embryophyta</taxon>
        <taxon>Tracheophyta</taxon>
        <taxon>Spermatophyta</taxon>
        <taxon>Magnoliopsida</taxon>
        <taxon>Liliopsida</taxon>
        <taxon>Poales</taxon>
        <taxon>Poaceae</taxon>
        <taxon>PACMAD clade</taxon>
        <taxon>Panicoideae</taxon>
        <taxon>Andropogonodae</taxon>
        <taxon>Andropogoneae</taxon>
        <taxon>Tripsacinae</taxon>
        <taxon>Zea</taxon>
    </lineage>
</organism>
<dbReference type="PANTHER" id="PTHR11570">
    <property type="entry name" value="S-ADENOSYLMETHIONINE DECARBOXYLASE"/>
    <property type="match status" value="1"/>
</dbReference>
<dbReference type="PaxDb" id="4577-GRMZM2G137942_P01"/>
<evidence type="ECO:0000256" key="2">
    <source>
        <dbReference type="ARBA" id="ARBA00008466"/>
    </source>
</evidence>
<evidence type="ECO:0000259" key="5">
    <source>
        <dbReference type="Pfam" id="PF00675"/>
    </source>
</evidence>
<dbReference type="SUPFAM" id="SSF63411">
    <property type="entry name" value="LuxS/MPP-like metallohydrolase"/>
    <property type="match status" value="1"/>
</dbReference>
<dbReference type="GO" id="GO:0016301">
    <property type="term" value="F:kinase activity"/>
    <property type="evidence" value="ECO:0007669"/>
    <property type="project" value="UniProtKB-KW"/>
</dbReference>
<comment type="similarity">
    <text evidence="2">Belongs to the eukaryotic AdoMetDC family.</text>
</comment>
<keyword evidence="7" id="KW-0670">Pyruvate</keyword>
<dbReference type="AlphaFoldDB" id="A0A1D6F7A1"/>
<dbReference type="IntAct" id="A0A1D6F7A1">
    <property type="interactions" value="5"/>
</dbReference>
<dbReference type="SMR" id="A0A1D6F7A1"/>
<dbReference type="SUPFAM" id="SSF69012">
    <property type="entry name" value="alpha-ketoacid dehydrogenase kinase, N-terminal domain"/>
    <property type="match status" value="1"/>
</dbReference>
<dbReference type="InterPro" id="IPR048283">
    <property type="entry name" value="AdoMetDC-like"/>
</dbReference>
<dbReference type="Gene3D" id="3.60.90.10">
    <property type="entry name" value="S-adenosylmethionine decarboxylase"/>
    <property type="match status" value="1"/>
</dbReference>
<keyword evidence="7" id="KW-0808">Transferase</keyword>
<dbReference type="STRING" id="4577.A0A1D6F7A1"/>
<sequence length="551" mass="62044">MINMVKVRHNNVVPTMALGVQQLKKELGRSRKVPFEFDEIHEFLDRFYMSRIGIHMLIGQHVALHDPKPEPGVIGIINTRLSPIQVAQAACEDACSVCLREYVSTPDINIYGDPNFTFPLAMKVAGYQEAASQEFFTYLYSTAKNPPELDRPNTEGRMAFKSTVNRTHLRLVREVEAIGGNVSASASCEQMSYTYDALKSYTPEMVEVLIDNVRNPAFLDWEVKEQIRSFVHMANDAFGRRVAKLLGDVFHVLLLVLLKTPLSVVTKTIPRNHFLSSSTGCLSSCSKTIAVLQVVAAAPTPASAIGFEGYEKRLEISFYEAPVFADPNGRGFLFVYPYKILIKTCGTTKLLLGILRILELAKELSLPLVAAKYSRGTFIFPDAQPSPHKNFDDEVTFLNHFFDGLSISRSGTSTMPPLSTPKELVVTLEMCMTRLDKKRAYVFFKTSIDGYTSCAKDMTKPSVIVIAFYLLFLLNSSFKTKNIFKNLTRSQASTMSRLACMICAYYSRESARCLLNLVEVEYNYDADIDLVFIDLPVLEQERYRWTLEIVV</sequence>
<evidence type="ECO:0000313" key="7">
    <source>
        <dbReference type="EMBL" id="ONM27117.1"/>
    </source>
</evidence>
<evidence type="ECO:0000256" key="3">
    <source>
        <dbReference type="ARBA" id="ARBA00023066"/>
    </source>
</evidence>
<accession>A0A1D6F7A1</accession>
<keyword evidence="4" id="KW-0620">Polyamine biosynthesis</keyword>
<dbReference type="Pfam" id="PF00675">
    <property type="entry name" value="Peptidase_M16"/>
    <property type="match status" value="1"/>
</dbReference>
<feature type="domain" description="Peptidase M16 N-terminal" evidence="5">
    <location>
        <begin position="157"/>
        <end position="229"/>
    </location>
</feature>
<evidence type="ECO:0000256" key="1">
    <source>
        <dbReference type="ARBA" id="ARBA00004911"/>
    </source>
</evidence>
<gene>
    <name evidence="7" type="ORF">ZEAMMB73_Zm00001d007578</name>
</gene>
<evidence type="ECO:0000259" key="6">
    <source>
        <dbReference type="Pfam" id="PF10436"/>
    </source>
</evidence>
<comment type="pathway">
    <text evidence="1">Amine and polyamine biosynthesis; S-adenosylmethioninamine biosynthesis; S-adenosylmethioninamine from S-adenosyl-L-methionine: step 1/1.</text>
</comment>
<dbReference type="InParanoid" id="A0A1D6F7A1"/>
<dbReference type="UniPathway" id="UPA00331">
    <property type="reaction ID" value="UER00451"/>
</dbReference>
<keyword evidence="7" id="KW-0418">Kinase</keyword>
<evidence type="ECO:0000256" key="4">
    <source>
        <dbReference type="ARBA" id="ARBA00023115"/>
    </source>
</evidence>
<protein>
    <submittedName>
        <fullName evidence="7">[Pyruvate dehydrogenase (Acetyl-transferring)] kinase mitochondrial</fullName>
    </submittedName>
</protein>
<dbReference type="Pfam" id="PF01536">
    <property type="entry name" value="SAM_decarbox"/>
    <property type="match status" value="1"/>
</dbReference>
<dbReference type="Gene3D" id="1.20.140.20">
    <property type="entry name" value="Alpha-ketoacid/pyruvate dehydrogenase kinase, N-terminal domain"/>
    <property type="match status" value="1"/>
</dbReference>
<dbReference type="InterPro" id="IPR011249">
    <property type="entry name" value="Metalloenz_LuxS/M16"/>
</dbReference>
<dbReference type="InterPro" id="IPR036784">
    <property type="entry name" value="AK/P_DHK_N_sf"/>
</dbReference>
<feature type="domain" description="Branched-chain alpha-ketoacid dehydrogenase kinase/Pyruvate dehydrogenase kinase N-terminal" evidence="6">
    <location>
        <begin position="2"/>
        <end position="78"/>
    </location>
</feature>
<proteinExistence type="inferred from homology"/>
<dbReference type="Gene3D" id="3.30.360.50">
    <property type="entry name" value="S-adenosylmethionine decarboxylase"/>
    <property type="match status" value="1"/>
</dbReference>
<dbReference type="Gene3D" id="3.30.830.10">
    <property type="entry name" value="Metalloenzyme, LuxS/M16 peptidase-like"/>
    <property type="match status" value="1"/>
</dbReference>
<dbReference type="EMBL" id="CM007648">
    <property type="protein sequence ID" value="ONM27117.1"/>
    <property type="molecule type" value="Genomic_DNA"/>
</dbReference>
<dbReference type="GO" id="GO:0046872">
    <property type="term" value="F:metal ion binding"/>
    <property type="evidence" value="ECO:0007669"/>
    <property type="project" value="InterPro"/>
</dbReference>
<dbReference type="InterPro" id="IPR011765">
    <property type="entry name" value="Pept_M16_N"/>
</dbReference>
<dbReference type="GO" id="GO:0008295">
    <property type="term" value="P:spermidine biosynthetic process"/>
    <property type="evidence" value="ECO:0007669"/>
    <property type="project" value="UniProtKB-KW"/>
</dbReference>
<dbReference type="PANTHER" id="PTHR11570:SF3">
    <property type="entry name" value="S-ADENOSYLMETHIONINE DECARBOXYLASE PROENZYME"/>
    <property type="match status" value="1"/>
</dbReference>
<dbReference type="ExpressionAtlas" id="A0A1D6F7A1">
    <property type="expression patterns" value="baseline"/>
</dbReference>
<dbReference type="GO" id="GO:0004014">
    <property type="term" value="F:adenosylmethionine decarboxylase activity"/>
    <property type="evidence" value="ECO:0007669"/>
    <property type="project" value="InterPro"/>
</dbReference>
<reference evidence="7" key="1">
    <citation type="submission" date="2015-12" db="EMBL/GenBank/DDBJ databases">
        <title>Update maize B73 reference genome by single molecule sequencing technologies.</title>
        <authorList>
            <consortium name="Maize Genome Sequencing Project"/>
            <person name="Ware D."/>
        </authorList>
    </citation>
    <scope>NUCLEOTIDE SEQUENCE [LARGE SCALE GENOMIC DNA]</scope>
    <source>
        <tissue evidence="7">Seedling</tissue>
    </source>
</reference>
<dbReference type="InterPro" id="IPR018955">
    <property type="entry name" value="BCDHK/PDK_N"/>
</dbReference>
<name>A0A1D6F7A1_MAIZE</name>
<keyword evidence="3" id="KW-0745">Spermidine biosynthesis</keyword>
<dbReference type="InterPro" id="IPR016067">
    <property type="entry name" value="S-AdoMet_deCO2ase_core"/>
</dbReference>